<dbReference type="AlphaFoldDB" id="A0A5N7C697"/>
<feature type="domain" description="NAD(P)-binding" evidence="5">
    <location>
        <begin position="43"/>
        <end position="350"/>
    </location>
</feature>
<dbReference type="Gene3D" id="3.40.50.720">
    <property type="entry name" value="NAD(P)-binding Rossmann-like Domain"/>
    <property type="match status" value="1"/>
</dbReference>
<dbReference type="GO" id="GO:0008460">
    <property type="term" value="F:dTDP-glucose 4,6-dehydratase activity"/>
    <property type="evidence" value="ECO:0007669"/>
    <property type="project" value="InterPro"/>
</dbReference>
<dbReference type="InterPro" id="IPR020904">
    <property type="entry name" value="Sc_DH/Rdtase_CS"/>
</dbReference>
<dbReference type="Pfam" id="PF16363">
    <property type="entry name" value="GDP_Man_Dehyd"/>
    <property type="match status" value="1"/>
</dbReference>
<comment type="cofactor">
    <cofactor evidence="1">
        <name>NAD(+)</name>
        <dbReference type="ChEBI" id="CHEBI:57540"/>
    </cofactor>
</comment>
<dbReference type="PROSITE" id="PS00061">
    <property type="entry name" value="ADH_SHORT"/>
    <property type="match status" value="1"/>
</dbReference>
<sequence>MAPAATETPDTSVSPSERSETPIDTFLTGLCKFEPLPNVRTILITGGAGFIGSWVTRHLVRQYAETYNVICLDKMDVVASLNNILDLFTCPNFRFLHCDLNDQDTVLFALQTYRVDCVLHFAASSHVQNSFSDPFTFTRNNVLGTQSLLEAVRSYGKVTRFIHVSTDEVYGETNGQMATEAFTPMRPTNPYSASKAAAEMYVMAYQKSFGLPAIIVRSNNVYGPGQYPEKIIPRFTGLMLKGHKLTLQGNGDNARRFLYGADAADAFDTILHKGEVGEIYNVDSRYEITNRKVAAMILELFGHDPVKGFSNMVAWLPDRPFNDNDYAVDGSKLQALGWTQKINFDTGLAMTVDWYRKHMATWWHYHYAQDGKQLVAESFPV</sequence>
<dbReference type="Proteomes" id="UP000326877">
    <property type="component" value="Unassembled WGS sequence"/>
</dbReference>
<evidence type="ECO:0000256" key="2">
    <source>
        <dbReference type="ARBA" id="ARBA00023027"/>
    </source>
</evidence>
<dbReference type="SUPFAM" id="SSF51735">
    <property type="entry name" value="NAD(P)-binding Rossmann-fold domains"/>
    <property type="match status" value="1"/>
</dbReference>
<evidence type="ECO:0000256" key="4">
    <source>
        <dbReference type="SAM" id="MobiDB-lite"/>
    </source>
</evidence>
<protein>
    <submittedName>
        <fullName evidence="6">dTDP-D-glucose 4,6-dehydratase</fullName>
    </submittedName>
</protein>
<proteinExistence type="predicted"/>
<keyword evidence="2" id="KW-0520">NAD</keyword>
<dbReference type="PANTHER" id="PTHR43000">
    <property type="entry name" value="DTDP-D-GLUCOSE 4,6-DEHYDRATASE-RELATED"/>
    <property type="match status" value="1"/>
</dbReference>
<evidence type="ECO:0000256" key="1">
    <source>
        <dbReference type="ARBA" id="ARBA00001911"/>
    </source>
</evidence>
<keyword evidence="3" id="KW-0456">Lyase</keyword>
<reference evidence="6" key="1">
    <citation type="submission" date="2019-04" db="EMBL/GenBank/DDBJ databases">
        <title>Friends and foes A comparative genomics studyof 23 Aspergillus species from section Flavi.</title>
        <authorList>
            <consortium name="DOE Joint Genome Institute"/>
            <person name="Kjaerbolling I."/>
            <person name="Vesth T."/>
            <person name="Frisvad J.C."/>
            <person name="Nybo J.L."/>
            <person name="Theobald S."/>
            <person name="Kildgaard S."/>
            <person name="Isbrandt T."/>
            <person name="Kuo A."/>
            <person name="Sato A."/>
            <person name="Lyhne E.K."/>
            <person name="Kogle M.E."/>
            <person name="Wiebenga A."/>
            <person name="Kun R.S."/>
            <person name="Lubbers R.J."/>
            <person name="Makela M.R."/>
            <person name="Barry K."/>
            <person name="Chovatia M."/>
            <person name="Clum A."/>
            <person name="Daum C."/>
            <person name="Haridas S."/>
            <person name="He G."/>
            <person name="LaButti K."/>
            <person name="Lipzen A."/>
            <person name="Mondo S."/>
            <person name="Riley R."/>
            <person name="Salamov A."/>
            <person name="Simmons B.A."/>
            <person name="Magnuson J.K."/>
            <person name="Henrissat B."/>
            <person name="Mortensen U.H."/>
            <person name="Larsen T.O."/>
            <person name="Devries R.P."/>
            <person name="Grigoriev I.V."/>
            <person name="Machida M."/>
            <person name="Baker S.E."/>
            <person name="Andersen M.R."/>
        </authorList>
    </citation>
    <scope>NUCLEOTIDE SEQUENCE [LARGE SCALE GENOMIC DNA]</scope>
    <source>
        <strain evidence="6">IBT 14317</strain>
    </source>
</reference>
<accession>A0A5N7C697</accession>
<evidence type="ECO:0000259" key="5">
    <source>
        <dbReference type="Pfam" id="PF16363"/>
    </source>
</evidence>
<evidence type="ECO:0000313" key="6">
    <source>
        <dbReference type="EMBL" id="KAE8389602.1"/>
    </source>
</evidence>
<dbReference type="OrthoDB" id="331544at2759"/>
<dbReference type="InterPro" id="IPR036291">
    <property type="entry name" value="NAD(P)-bd_dom_sf"/>
</dbReference>
<feature type="region of interest" description="Disordered" evidence="4">
    <location>
        <begin position="1"/>
        <end position="21"/>
    </location>
</feature>
<dbReference type="FunFam" id="3.40.50.720:FF:000304">
    <property type="entry name" value="UDP-glucose 4,6-dehydratase"/>
    <property type="match status" value="1"/>
</dbReference>
<gene>
    <name evidence="6" type="ORF">BDV23DRAFT_173040</name>
</gene>
<dbReference type="InterPro" id="IPR016040">
    <property type="entry name" value="NAD(P)-bd_dom"/>
</dbReference>
<name>A0A5N7C697_PETAA</name>
<dbReference type="EMBL" id="ML735264">
    <property type="protein sequence ID" value="KAE8389602.1"/>
    <property type="molecule type" value="Genomic_DNA"/>
</dbReference>
<dbReference type="CDD" id="cd05246">
    <property type="entry name" value="dTDP_GD_SDR_e"/>
    <property type="match status" value="1"/>
</dbReference>
<dbReference type="InterPro" id="IPR005888">
    <property type="entry name" value="dTDP_Gluc_deHydtase"/>
</dbReference>
<dbReference type="Gene3D" id="3.90.25.10">
    <property type="entry name" value="UDP-galactose 4-epimerase, domain 1"/>
    <property type="match status" value="1"/>
</dbReference>
<dbReference type="GO" id="GO:0009225">
    <property type="term" value="P:nucleotide-sugar metabolic process"/>
    <property type="evidence" value="ECO:0007669"/>
    <property type="project" value="InterPro"/>
</dbReference>
<organism evidence="6">
    <name type="scientific">Petromyces alliaceus</name>
    <name type="common">Aspergillus alliaceus</name>
    <dbReference type="NCBI Taxonomy" id="209559"/>
    <lineage>
        <taxon>Eukaryota</taxon>
        <taxon>Fungi</taxon>
        <taxon>Dikarya</taxon>
        <taxon>Ascomycota</taxon>
        <taxon>Pezizomycotina</taxon>
        <taxon>Eurotiomycetes</taxon>
        <taxon>Eurotiomycetidae</taxon>
        <taxon>Eurotiales</taxon>
        <taxon>Aspergillaceae</taxon>
        <taxon>Aspergillus</taxon>
        <taxon>Aspergillus subgen. Circumdati</taxon>
    </lineage>
</organism>
<evidence type="ECO:0000256" key="3">
    <source>
        <dbReference type="ARBA" id="ARBA00023239"/>
    </source>
</evidence>